<sequence length="29" mass="2999">MASRVLRSVCAIFATTAMNRVVVSGAAES</sequence>
<feature type="non-terminal residue" evidence="1">
    <location>
        <position position="29"/>
    </location>
</feature>
<comment type="caution">
    <text evidence="1">The sequence shown here is derived from an EMBL/GenBank/DDBJ whole genome shotgun (WGS) entry which is preliminary data.</text>
</comment>
<reference evidence="1" key="1">
    <citation type="submission" date="2018-08" db="EMBL/GenBank/DDBJ databases">
        <authorList>
            <consortium name="PulseNet: The National Subtyping Network for Foodborne Disease Surveillance"/>
            <person name="Tarr C.L."/>
            <person name="Trees E."/>
            <person name="Katz L.S."/>
            <person name="Carleton-Romer H.A."/>
            <person name="Stroika S."/>
            <person name="Kucerova Z."/>
            <person name="Roache K.F."/>
            <person name="Sabol A.L."/>
            <person name="Besser J."/>
            <person name="Gerner-Smidt P."/>
        </authorList>
    </citation>
    <scope>NUCLEOTIDE SEQUENCE</scope>
    <source>
        <strain evidence="1">PNUSAS049711</strain>
    </source>
</reference>
<evidence type="ECO:0000313" key="1">
    <source>
        <dbReference type="EMBL" id="EBO7336587.1"/>
    </source>
</evidence>
<dbReference type="EMBL" id="AAGJLM010000016">
    <property type="protein sequence ID" value="EBO7336587.1"/>
    <property type="molecule type" value="Genomic_DNA"/>
</dbReference>
<gene>
    <name evidence="1" type="ORF">D0O76_24225</name>
</gene>
<name>A0A5U1JKS4_SALER</name>
<dbReference type="AlphaFoldDB" id="A0A5U1JKS4"/>
<proteinExistence type="predicted"/>
<organism evidence="1">
    <name type="scientific">Salmonella enterica</name>
    <name type="common">Salmonella choleraesuis</name>
    <dbReference type="NCBI Taxonomy" id="28901"/>
    <lineage>
        <taxon>Bacteria</taxon>
        <taxon>Pseudomonadati</taxon>
        <taxon>Pseudomonadota</taxon>
        <taxon>Gammaproteobacteria</taxon>
        <taxon>Enterobacterales</taxon>
        <taxon>Enterobacteriaceae</taxon>
        <taxon>Salmonella</taxon>
    </lineage>
</organism>
<protein>
    <submittedName>
        <fullName evidence="1">Capsid protein</fullName>
    </submittedName>
</protein>
<accession>A0A5U1JKS4</accession>